<feature type="compositionally biased region" description="Basic and acidic residues" evidence="3">
    <location>
        <begin position="624"/>
        <end position="633"/>
    </location>
</feature>
<feature type="chain" id="PRO_5034210895" evidence="5">
    <location>
        <begin position="33"/>
        <end position="700"/>
    </location>
</feature>
<feature type="region of interest" description="Disordered" evidence="3">
    <location>
        <begin position="589"/>
        <end position="700"/>
    </location>
</feature>
<feature type="signal peptide" evidence="5">
    <location>
        <begin position="1"/>
        <end position="32"/>
    </location>
</feature>
<accession>A0A8H6DRL8</accession>
<feature type="transmembrane region" description="Helical" evidence="4">
    <location>
        <begin position="512"/>
        <end position="534"/>
    </location>
</feature>
<keyword evidence="1" id="KW-0880">Kelch repeat</keyword>
<comment type="caution">
    <text evidence="6">The sequence shown here is derived from an EMBL/GenBank/DDBJ whole genome shotgun (WGS) entry which is preliminary data.</text>
</comment>
<dbReference type="Proteomes" id="UP000624244">
    <property type="component" value="Unassembled WGS sequence"/>
</dbReference>
<keyword evidence="4" id="KW-0472">Membrane</keyword>
<evidence type="ECO:0000313" key="6">
    <source>
        <dbReference type="EMBL" id="KAF5845477.1"/>
    </source>
</evidence>
<evidence type="ECO:0000256" key="5">
    <source>
        <dbReference type="SAM" id="SignalP"/>
    </source>
</evidence>
<dbReference type="PANTHER" id="PTHR46093:SF18">
    <property type="entry name" value="FIBRONECTIN TYPE-III DOMAIN-CONTAINING PROTEIN"/>
    <property type="match status" value="1"/>
</dbReference>
<evidence type="ECO:0000256" key="4">
    <source>
        <dbReference type="SAM" id="Phobius"/>
    </source>
</evidence>
<dbReference type="EMBL" id="WNKQ01000019">
    <property type="protein sequence ID" value="KAF5845477.1"/>
    <property type="molecule type" value="Genomic_DNA"/>
</dbReference>
<evidence type="ECO:0000256" key="2">
    <source>
        <dbReference type="ARBA" id="ARBA00022737"/>
    </source>
</evidence>
<proteinExistence type="predicted"/>
<evidence type="ECO:0000313" key="7">
    <source>
        <dbReference type="Proteomes" id="UP000624244"/>
    </source>
</evidence>
<feature type="compositionally biased region" description="Low complexity" evidence="3">
    <location>
        <begin position="478"/>
        <end position="503"/>
    </location>
</feature>
<dbReference type="SUPFAM" id="SSF50965">
    <property type="entry name" value="Galactose oxidase, central domain"/>
    <property type="match status" value="1"/>
</dbReference>
<dbReference type="InterPro" id="IPR011043">
    <property type="entry name" value="Gal_Oxase/kelch_b-propeller"/>
</dbReference>
<sequence length="700" mass="76567">MDFFISRLFQLTQASLLYLVLDSVYISPTVHAQNFRLNPLNNFCSRWWAQSVVKNDILYIDSGVQKWNGTDVTNPILGINSYMITIPLNSTWDWKSNITMDAQAKNVKNPTTGTPPPSLIRGHMFHGPIDQPNVYVYGGTTFMGNQSFEAFTRPESSAFYPLWSYTYGAGNSWDQYSKDTEWTPNHGAATEAIDQGLAFYLNGQIDWGTAPRTVDSFPKTEDIYVPMEGMVVLDLKSQSAKNISTSGLRGGAPRVGGTMEYFASIGGMGALVALGGQVQPNLASPFANVSTGLLIDFETVDMFDIDSYLQKPDSNGTWYSQNTTGDVPEPRIDFCTVAISSPDNSSHHIYLYGGRNPITNKAYDDVVVLTLPSFNWTSVWPLGESPRWGHKCHVAGKRQMITVGGNTPTITCDWETKGVAVWDMTALRWGSVFAVDRPEFQVPNQLLAATGGNANGNATKKEPAMGWTEQGLKTVFATPSKTTPSSGTTSGNTTPGNTSSSPSPKKKSMKGAIAGGAGGGVAGLIIIVIVAFFLRRRYRKRHSPHELPDTSDPSGQGSSLPKKYELHAVNENSPAELYGYEIKELETPRQAVEADPMSSPGRAELSGTNTAPGALHGVPIVRTPGDDLPERPEYVAGLRRPSRERRRSASVTSNERSEERADQVGTNNEREDNTVDQKSRDVRVEDNDGEEKSRDTETTK</sequence>
<feature type="compositionally biased region" description="Basic and acidic residues" evidence="3">
    <location>
        <begin position="655"/>
        <end position="700"/>
    </location>
</feature>
<evidence type="ECO:0000256" key="1">
    <source>
        <dbReference type="ARBA" id="ARBA00022441"/>
    </source>
</evidence>
<keyword evidence="2" id="KW-0677">Repeat</keyword>
<dbReference type="Gene3D" id="2.120.10.80">
    <property type="entry name" value="Kelch-type beta propeller"/>
    <property type="match status" value="1"/>
</dbReference>
<evidence type="ECO:0000256" key="3">
    <source>
        <dbReference type="SAM" id="MobiDB-lite"/>
    </source>
</evidence>
<dbReference type="AlphaFoldDB" id="A0A8H6DRL8"/>
<gene>
    <name evidence="6" type="ORF">GGP41_003132</name>
</gene>
<keyword evidence="4" id="KW-0812">Transmembrane</keyword>
<name>A0A8H6DRL8_COCSA</name>
<dbReference type="InterPro" id="IPR015915">
    <property type="entry name" value="Kelch-typ_b-propeller"/>
</dbReference>
<keyword evidence="4" id="KW-1133">Transmembrane helix</keyword>
<feature type="region of interest" description="Disordered" evidence="3">
    <location>
        <begin position="477"/>
        <end position="511"/>
    </location>
</feature>
<reference evidence="6" key="1">
    <citation type="submission" date="2019-11" db="EMBL/GenBank/DDBJ databases">
        <title>Bipolaris sorokiniana Genome sequencing.</title>
        <authorList>
            <person name="Wang H."/>
        </authorList>
    </citation>
    <scope>NUCLEOTIDE SEQUENCE</scope>
</reference>
<feature type="region of interest" description="Disordered" evidence="3">
    <location>
        <begin position="542"/>
        <end position="561"/>
    </location>
</feature>
<keyword evidence="5" id="KW-0732">Signal</keyword>
<dbReference type="PANTHER" id="PTHR46093">
    <property type="entry name" value="ACYL-COA-BINDING DOMAIN-CONTAINING PROTEIN 5"/>
    <property type="match status" value="1"/>
</dbReference>
<organism evidence="6 7">
    <name type="scientific">Cochliobolus sativus</name>
    <name type="common">Common root rot and spot blotch fungus</name>
    <name type="synonym">Bipolaris sorokiniana</name>
    <dbReference type="NCBI Taxonomy" id="45130"/>
    <lineage>
        <taxon>Eukaryota</taxon>
        <taxon>Fungi</taxon>
        <taxon>Dikarya</taxon>
        <taxon>Ascomycota</taxon>
        <taxon>Pezizomycotina</taxon>
        <taxon>Dothideomycetes</taxon>
        <taxon>Pleosporomycetidae</taxon>
        <taxon>Pleosporales</taxon>
        <taxon>Pleosporineae</taxon>
        <taxon>Pleosporaceae</taxon>
        <taxon>Bipolaris</taxon>
    </lineage>
</organism>
<protein>
    <submittedName>
        <fullName evidence="6">Uncharacterized protein</fullName>
    </submittedName>
</protein>